<dbReference type="AlphaFoldDB" id="A0A0R1UDM2"/>
<dbReference type="PANTHER" id="PTHR34070:SF1">
    <property type="entry name" value="DNA ALKYLATION REPAIR PROTEIN"/>
    <property type="match status" value="1"/>
</dbReference>
<proteinExistence type="predicted"/>
<dbReference type="SUPFAM" id="SSF48371">
    <property type="entry name" value="ARM repeat"/>
    <property type="match status" value="1"/>
</dbReference>
<gene>
    <name evidence="1" type="ORF">FC46_GL000070</name>
</gene>
<name>A0A0R1UDM2_9LACO</name>
<dbReference type="Pfam" id="PF08713">
    <property type="entry name" value="DNA_alkylation"/>
    <property type="match status" value="1"/>
</dbReference>
<dbReference type="InterPro" id="IPR016024">
    <property type="entry name" value="ARM-type_fold"/>
</dbReference>
<dbReference type="PANTHER" id="PTHR34070">
    <property type="entry name" value="ARMADILLO-TYPE FOLD"/>
    <property type="match status" value="1"/>
</dbReference>
<dbReference type="Proteomes" id="UP000051036">
    <property type="component" value="Unassembled WGS sequence"/>
</dbReference>
<dbReference type="InterPro" id="IPR014825">
    <property type="entry name" value="DNA_alkylation"/>
</dbReference>
<evidence type="ECO:0000313" key="2">
    <source>
        <dbReference type="Proteomes" id="UP000051036"/>
    </source>
</evidence>
<sequence>MFYTIKQNFEKIADSNKASQMEKYMRGRFKFYGIQTLDRRLAEKEILRLAKQEKSIRWDELDQIWDDDHREMQYFVCDFLLKFKNKLTYEDLAHVKKYVTSKQWWDTIDSLMKVYGQVGLTDHRVDQLMLKWSQDPDFWLRRVAIEHQLLRKDKMKVALLEQILLNNLNDNEFFVNKAIGWALRDYSKTNPAWVKNFIEENQADLNPLSIKEGSKYL</sequence>
<evidence type="ECO:0000313" key="1">
    <source>
        <dbReference type="EMBL" id="KRL91521.1"/>
    </source>
</evidence>
<comment type="caution">
    <text evidence="1">The sequence shown here is derived from an EMBL/GenBank/DDBJ whole genome shotgun (WGS) entry which is preliminary data.</text>
</comment>
<reference evidence="1 2" key="1">
    <citation type="journal article" date="2015" name="Genome Announc.">
        <title>Expanding the biotechnology potential of lactobacilli through comparative genomics of 213 strains and associated genera.</title>
        <authorList>
            <person name="Sun Z."/>
            <person name="Harris H.M."/>
            <person name="McCann A."/>
            <person name="Guo C."/>
            <person name="Argimon S."/>
            <person name="Zhang W."/>
            <person name="Yang X."/>
            <person name="Jeffery I.B."/>
            <person name="Cooney J.C."/>
            <person name="Kagawa T.F."/>
            <person name="Liu W."/>
            <person name="Song Y."/>
            <person name="Salvetti E."/>
            <person name="Wrobel A."/>
            <person name="Rasinkangas P."/>
            <person name="Parkhill J."/>
            <person name="Rea M.C."/>
            <person name="O'Sullivan O."/>
            <person name="Ritari J."/>
            <person name="Douillard F.P."/>
            <person name="Paul Ross R."/>
            <person name="Yang R."/>
            <person name="Briner A.E."/>
            <person name="Felis G.E."/>
            <person name="de Vos W.M."/>
            <person name="Barrangou R."/>
            <person name="Klaenhammer T.R."/>
            <person name="Caufield P.W."/>
            <person name="Cui Y."/>
            <person name="Zhang H."/>
            <person name="O'Toole P.W."/>
        </authorList>
    </citation>
    <scope>NUCLEOTIDE SEQUENCE [LARGE SCALE GENOMIC DNA]</scope>
    <source>
        <strain evidence="1 2">DSM 16043</strain>
    </source>
</reference>
<accession>A0A0R1UDM2</accession>
<dbReference type="RefSeq" id="WP_057797055.1">
    <property type="nucleotide sequence ID" value="NZ_AZFM01000001.1"/>
</dbReference>
<dbReference type="Gene3D" id="1.20.1660.10">
    <property type="entry name" value="Hypothetical protein (EF3068)"/>
    <property type="match status" value="1"/>
</dbReference>
<organism evidence="1 2">
    <name type="scientific">Lactobacillus kalixensis DSM 16043</name>
    <dbReference type="NCBI Taxonomy" id="1423763"/>
    <lineage>
        <taxon>Bacteria</taxon>
        <taxon>Bacillati</taxon>
        <taxon>Bacillota</taxon>
        <taxon>Bacilli</taxon>
        <taxon>Lactobacillales</taxon>
        <taxon>Lactobacillaceae</taxon>
        <taxon>Lactobacillus</taxon>
    </lineage>
</organism>
<dbReference type="OrthoDB" id="9775346at2"/>
<keyword evidence="2" id="KW-1185">Reference proteome</keyword>
<dbReference type="CDD" id="cd07064">
    <property type="entry name" value="AlkD_like_1"/>
    <property type="match status" value="1"/>
</dbReference>
<evidence type="ECO:0008006" key="3">
    <source>
        <dbReference type="Google" id="ProtNLM"/>
    </source>
</evidence>
<dbReference type="EMBL" id="AZFM01000001">
    <property type="protein sequence ID" value="KRL91521.1"/>
    <property type="molecule type" value="Genomic_DNA"/>
</dbReference>
<dbReference type="Gene3D" id="1.25.40.290">
    <property type="entry name" value="ARM repeat domains"/>
    <property type="match status" value="1"/>
</dbReference>
<dbReference type="STRING" id="1423763.FC46_GL000070"/>
<protein>
    <recommendedName>
        <fullName evidence="3">DNA alkylation repair enzyme</fullName>
    </recommendedName>
</protein>
<dbReference type="PATRIC" id="fig|1423763.3.peg.69"/>